<dbReference type="InterPro" id="IPR050266">
    <property type="entry name" value="AB_hydrolase_sf"/>
</dbReference>
<dbReference type="InterPro" id="IPR032710">
    <property type="entry name" value="NTF2-like_dom_sf"/>
</dbReference>
<dbReference type="AlphaFoldDB" id="A0A9D7S7I0"/>
<dbReference type="SUPFAM" id="SSF53474">
    <property type="entry name" value="alpha/beta-Hydrolases"/>
    <property type="match status" value="1"/>
</dbReference>
<dbReference type="GO" id="GO:0008233">
    <property type="term" value="F:peptidase activity"/>
    <property type="evidence" value="ECO:0007669"/>
    <property type="project" value="InterPro"/>
</dbReference>
<comment type="caution">
    <text evidence="5">The sequence shown here is derived from an EMBL/GenBank/DDBJ whole genome shotgun (WGS) entry which is preliminary data.</text>
</comment>
<dbReference type="PANTHER" id="PTHR43798">
    <property type="entry name" value="MONOACYLGLYCEROL LIPASE"/>
    <property type="match status" value="1"/>
</dbReference>
<dbReference type="Pfam" id="PF00561">
    <property type="entry name" value="Abhydrolase_1"/>
    <property type="match status" value="1"/>
</dbReference>
<dbReference type="Gene3D" id="3.40.50.1820">
    <property type="entry name" value="alpha/beta hydrolase"/>
    <property type="match status" value="1"/>
</dbReference>
<dbReference type="SUPFAM" id="SSF54427">
    <property type="entry name" value="NTF2-like"/>
    <property type="match status" value="1"/>
</dbReference>
<evidence type="ECO:0000313" key="6">
    <source>
        <dbReference type="Proteomes" id="UP000808349"/>
    </source>
</evidence>
<dbReference type="InterPro" id="IPR002410">
    <property type="entry name" value="Peptidase_S33"/>
</dbReference>
<evidence type="ECO:0000256" key="2">
    <source>
        <dbReference type="ARBA" id="ARBA00022801"/>
    </source>
</evidence>
<dbReference type="PANTHER" id="PTHR43798:SF33">
    <property type="entry name" value="HYDROLASE, PUTATIVE (AFU_ORTHOLOGUE AFUA_2G14860)-RELATED"/>
    <property type="match status" value="1"/>
</dbReference>
<feature type="domain" description="DUF4440" evidence="4">
    <location>
        <begin position="350"/>
        <end position="456"/>
    </location>
</feature>
<keyword evidence="2 5" id="KW-0378">Hydrolase</keyword>
<evidence type="ECO:0000259" key="4">
    <source>
        <dbReference type="Pfam" id="PF14534"/>
    </source>
</evidence>
<dbReference type="EMBL" id="JADKFW010000004">
    <property type="protein sequence ID" value="MBK9717345.1"/>
    <property type="molecule type" value="Genomic_DNA"/>
</dbReference>
<protein>
    <submittedName>
        <fullName evidence="5">Alpha/beta hydrolase</fullName>
    </submittedName>
</protein>
<gene>
    <name evidence="5" type="ORF">IPO85_07510</name>
</gene>
<evidence type="ECO:0000259" key="3">
    <source>
        <dbReference type="Pfam" id="PF00561"/>
    </source>
</evidence>
<dbReference type="Proteomes" id="UP000808349">
    <property type="component" value="Unassembled WGS sequence"/>
</dbReference>
<accession>A0A9D7S7I0</accession>
<name>A0A9D7S7I0_9BACT</name>
<evidence type="ECO:0000313" key="5">
    <source>
        <dbReference type="EMBL" id="MBK9717345.1"/>
    </source>
</evidence>
<organism evidence="5 6">
    <name type="scientific">Candidatus Defluviibacterium haderslevense</name>
    <dbReference type="NCBI Taxonomy" id="2981993"/>
    <lineage>
        <taxon>Bacteria</taxon>
        <taxon>Pseudomonadati</taxon>
        <taxon>Bacteroidota</taxon>
        <taxon>Saprospiria</taxon>
        <taxon>Saprospirales</taxon>
        <taxon>Saprospiraceae</taxon>
        <taxon>Candidatus Defluviibacterium</taxon>
    </lineage>
</organism>
<feature type="domain" description="AB hydrolase-1" evidence="3">
    <location>
        <begin position="58"/>
        <end position="304"/>
    </location>
</feature>
<sequence>MKMYYSILFKVLSCLCLIVFYFNISCGQTVRLEKSEGFIQTNDYVRLHYQILGEGKDTILVIHGGTSFGSSYLIPDLTPLAAHHTLLFFDQAGAGYSSIIEDTARYNIQRTIQDIETIRKHFRIQKINLLGHSTGGLICGYYASLYPERTQSMILISPLPLSASWMANYNTDKKHDSTSLFILRQNRKKYRSSPIDSIKACWDYYALWARGQFPTYAHARNAWGNICNCNQANLLSPYSYYLLKSLGNWDIAGRLTKVKSRVLIFGGEKDEIPYESFQQWSNSLTNSKLLKFKASAHMPHIDEPEAFFSAVEQFLINKWPNDTTIEYRGSGVILPMDNKGTTYIKSRVQVIEVENELVRLINNQKWDSVANVYISAGVIYPPGAPPVMGREAIATFWRTASLRGLHKLELQLIDIEQSGDLLISQGKYVMKNAQMEILDIGKFIAIYRKEKNKWRLQTDMFNSNLETRSPVEIPDYLTLPENK</sequence>
<reference evidence="5 6" key="1">
    <citation type="submission" date="2020-10" db="EMBL/GenBank/DDBJ databases">
        <title>Connecting structure to function with the recovery of over 1000 high-quality activated sludge metagenome-assembled genomes encoding full-length rRNA genes using long-read sequencing.</title>
        <authorList>
            <person name="Singleton C.M."/>
            <person name="Petriglieri F."/>
            <person name="Kristensen J.M."/>
            <person name="Kirkegaard R.H."/>
            <person name="Michaelsen T.Y."/>
            <person name="Andersen M.H."/>
            <person name="Karst S.M."/>
            <person name="Dueholm M.S."/>
            <person name="Nielsen P.H."/>
            <person name="Albertsen M."/>
        </authorList>
    </citation>
    <scope>NUCLEOTIDE SEQUENCE [LARGE SCALE GENOMIC DNA]</scope>
    <source>
        <strain evidence="5">Ribe_18-Q3-R11-54_BAT3C.373</strain>
    </source>
</reference>
<dbReference type="Gene3D" id="3.10.450.50">
    <property type="match status" value="1"/>
</dbReference>
<dbReference type="Pfam" id="PF14534">
    <property type="entry name" value="DUF4440"/>
    <property type="match status" value="1"/>
</dbReference>
<comment type="similarity">
    <text evidence="1">Belongs to the peptidase S33 family.</text>
</comment>
<dbReference type="GO" id="GO:0006508">
    <property type="term" value="P:proteolysis"/>
    <property type="evidence" value="ECO:0007669"/>
    <property type="project" value="InterPro"/>
</dbReference>
<evidence type="ECO:0000256" key="1">
    <source>
        <dbReference type="ARBA" id="ARBA00010088"/>
    </source>
</evidence>
<dbReference type="InterPro" id="IPR000073">
    <property type="entry name" value="AB_hydrolase_1"/>
</dbReference>
<dbReference type="InterPro" id="IPR027843">
    <property type="entry name" value="DUF4440"/>
</dbReference>
<dbReference type="GO" id="GO:0016020">
    <property type="term" value="C:membrane"/>
    <property type="evidence" value="ECO:0007669"/>
    <property type="project" value="TreeGrafter"/>
</dbReference>
<dbReference type="InterPro" id="IPR029058">
    <property type="entry name" value="AB_hydrolase_fold"/>
</dbReference>
<dbReference type="PRINTS" id="PR00793">
    <property type="entry name" value="PROAMNOPTASE"/>
</dbReference>
<proteinExistence type="inferred from homology"/>